<evidence type="ECO:0000256" key="6">
    <source>
        <dbReference type="ARBA" id="ARBA00039131"/>
    </source>
</evidence>
<evidence type="ECO:0000256" key="5">
    <source>
        <dbReference type="ARBA" id="ARBA00038092"/>
    </source>
</evidence>
<dbReference type="GO" id="GO:0017183">
    <property type="term" value="P:protein histidyl modification to diphthamide"/>
    <property type="evidence" value="ECO:0007669"/>
    <property type="project" value="TreeGrafter"/>
</dbReference>
<reference evidence="9 10" key="1">
    <citation type="submission" date="2016-04" db="EMBL/GenBank/DDBJ databases">
        <title>A degradative enzymes factory behind the ericoid mycorrhizal symbiosis.</title>
        <authorList>
            <consortium name="DOE Joint Genome Institute"/>
            <person name="Martino E."/>
            <person name="Morin E."/>
            <person name="Grelet G."/>
            <person name="Kuo A."/>
            <person name="Kohler A."/>
            <person name="Daghino S."/>
            <person name="Barry K."/>
            <person name="Choi C."/>
            <person name="Cichocki N."/>
            <person name="Clum A."/>
            <person name="Copeland A."/>
            <person name="Hainaut M."/>
            <person name="Haridas S."/>
            <person name="Labutti K."/>
            <person name="Lindquist E."/>
            <person name="Lipzen A."/>
            <person name="Khouja H.-R."/>
            <person name="Murat C."/>
            <person name="Ohm R."/>
            <person name="Olson A."/>
            <person name="Spatafora J."/>
            <person name="Veneault-Fourrey C."/>
            <person name="Henrissat B."/>
            <person name="Grigoriev I."/>
            <person name="Martin F."/>
            <person name="Perotto S."/>
        </authorList>
    </citation>
    <scope>NUCLEOTIDE SEQUENCE [LARGE SCALE GENOMIC DNA]</scope>
    <source>
        <strain evidence="9 10">F</strain>
    </source>
</reference>
<sequence length="484" mass="53642">MSIPKWSKAVTPLLSHTLDLPPSCMEFVPRSRDKLPCFQTGEYFVVGTYHLETESESVMTPDVGTKTTNQPEGSEPQSYLDAKPQSRNGSLNLFKLTGHKFRAQGQKLRLIQKVSCPSAVLDLHFHPVFSSTLGVVTSTGSISIYNLAEELVTASHGDVGDSPFIYTLKHRVTHQVFSHDTIITSFAWYRAHGESNFKQASSDLMACTTSSNAVYLVRLNWVVDHEDCTGADQERHYHFDILNGGQPINKHDLEAWCCTFNSEGTVYSGGDDAKIRATPLVRDPFNKAKDVERQEVARQTVFSGHGAGVTAILVLPLPSSPLGSTLLTGSYDDYVRVYAEYDFRPYVADTRPKALAELKIGGGVWRLKFLQDYPVTAVSGVNVKYRVLASCMHEGARILEVSGNQMGEWKIEVLASMKIHESMCYASDVKPLNMNPPLGWDEPRLCISTSFYDKLLCAWTFDPKHEVETPSDFGGELVGVLNAS</sequence>
<dbReference type="SMART" id="SM00320">
    <property type="entry name" value="WD40"/>
    <property type="match status" value="4"/>
</dbReference>
<feature type="compositionally biased region" description="Polar residues" evidence="8">
    <location>
        <begin position="65"/>
        <end position="77"/>
    </location>
</feature>
<dbReference type="InterPro" id="IPR052415">
    <property type="entry name" value="Diphthine_MTase"/>
</dbReference>
<evidence type="ECO:0000256" key="1">
    <source>
        <dbReference type="ARBA" id="ARBA00005156"/>
    </source>
</evidence>
<dbReference type="InterPro" id="IPR036322">
    <property type="entry name" value="WD40_repeat_dom_sf"/>
</dbReference>
<dbReference type="PANTHER" id="PTHR46042:SF1">
    <property type="entry name" value="DIPHTHINE METHYLTRANSFERASE"/>
    <property type="match status" value="1"/>
</dbReference>
<comment type="catalytic activity">
    <reaction evidence="7">
        <text>diphthine methyl ester-[translation elongation factor 2] + H2O = diphthine-[translation elongation factor 2] + methanol + H(+)</text>
        <dbReference type="Rhea" id="RHEA:42656"/>
        <dbReference type="Rhea" id="RHEA-COMP:10172"/>
        <dbReference type="Rhea" id="RHEA-COMP:10173"/>
        <dbReference type="ChEBI" id="CHEBI:15377"/>
        <dbReference type="ChEBI" id="CHEBI:15378"/>
        <dbReference type="ChEBI" id="CHEBI:17790"/>
        <dbReference type="ChEBI" id="CHEBI:79005"/>
        <dbReference type="ChEBI" id="CHEBI:82696"/>
        <dbReference type="EC" id="3.1.1.97"/>
    </reaction>
</comment>
<gene>
    <name evidence="9" type="ORF">L207DRAFT_510887</name>
</gene>
<dbReference type="GO" id="GO:0005737">
    <property type="term" value="C:cytoplasm"/>
    <property type="evidence" value="ECO:0007669"/>
    <property type="project" value="TreeGrafter"/>
</dbReference>
<dbReference type="SUPFAM" id="SSF50978">
    <property type="entry name" value="WD40 repeat-like"/>
    <property type="match status" value="1"/>
</dbReference>
<dbReference type="Gene3D" id="2.130.10.10">
    <property type="entry name" value="YVTN repeat-like/Quinoprotein amine dehydrogenase"/>
    <property type="match status" value="1"/>
</dbReference>
<comment type="similarity">
    <text evidence="5">Belongs to the DPH7 family.</text>
</comment>
<name>A0A2J6RVV5_HYAVF</name>
<evidence type="ECO:0000256" key="7">
    <source>
        <dbReference type="ARBA" id="ARBA00047551"/>
    </source>
</evidence>
<evidence type="ECO:0000256" key="2">
    <source>
        <dbReference type="ARBA" id="ARBA00022574"/>
    </source>
</evidence>
<evidence type="ECO:0000313" key="10">
    <source>
        <dbReference type="Proteomes" id="UP000235786"/>
    </source>
</evidence>
<comment type="pathway">
    <text evidence="1">Protein modification; peptidyl-diphthamide biosynthesis.</text>
</comment>
<accession>A0A2J6RVV5</accession>
<dbReference type="EC" id="3.1.1.97" evidence="6"/>
<keyword evidence="2" id="KW-0853">WD repeat</keyword>
<dbReference type="GO" id="GO:0061685">
    <property type="term" value="F:diphthine methylesterase activity"/>
    <property type="evidence" value="ECO:0007669"/>
    <property type="project" value="UniProtKB-EC"/>
</dbReference>
<dbReference type="InterPro" id="IPR015943">
    <property type="entry name" value="WD40/YVTN_repeat-like_dom_sf"/>
</dbReference>
<keyword evidence="4" id="KW-0378">Hydrolase</keyword>
<dbReference type="Pfam" id="PF00400">
    <property type="entry name" value="WD40"/>
    <property type="match status" value="1"/>
</dbReference>
<feature type="region of interest" description="Disordered" evidence="8">
    <location>
        <begin position="56"/>
        <end position="85"/>
    </location>
</feature>
<dbReference type="PANTHER" id="PTHR46042">
    <property type="entry name" value="DIPHTHINE METHYLTRANSFERASE"/>
    <property type="match status" value="1"/>
</dbReference>
<dbReference type="STRING" id="1149755.A0A2J6RVV5"/>
<dbReference type="InterPro" id="IPR001680">
    <property type="entry name" value="WD40_rpt"/>
</dbReference>
<dbReference type="Proteomes" id="UP000235786">
    <property type="component" value="Unassembled WGS sequence"/>
</dbReference>
<organism evidence="9 10">
    <name type="scientific">Hyaloscypha variabilis (strain UAMH 11265 / GT02V1 / F)</name>
    <name type="common">Meliniomyces variabilis</name>
    <dbReference type="NCBI Taxonomy" id="1149755"/>
    <lineage>
        <taxon>Eukaryota</taxon>
        <taxon>Fungi</taxon>
        <taxon>Dikarya</taxon>
        <taxon>Ascomycota</taxon>
        <taxon>Pezizomycotina</taxon>
        <taxon>Leotiomycetes</taxon>
        <taxon>Helotiales</taxon>
        <taxon>Hyaloscyphaceae</taxon>
        <taxon>Hyaloscypha</taxon>
        <taxon>Hyaloscypha variabilis</taxon>
    </lineage>
</organism>
<evidence type="ECO:0000256" key="4">
    <source>
        <dbReference type="ARBA" id="ARBA00022801"/>
    </source>
</evidence>
<keyword evidence="3" id="KW-0677">Repeat</keyword>
<dbReference type="AlphaFoldDB" id="A0A2J6RVV5"/>
<dbReference type="EMBL" id="KZ613943">
    <property type="protein sequence ID" value="PMD42650.1"/>
    <property type="molecule type" value="Genomic_DNA"/>
</dbReference>
<evidence type="ECO:0000256" key="8">
    <source>
        <dbReference type="SAM" id="MobiDB-lite"/>
    </source>
</evidence>
<dbReference type="OrthoDB" id="1930760at2759"/>
<protein>
    <recommendedName>
        <fullName evidence="6">methylated diphthine methylhydrolase</fullName>
        <ecNumber evidence="6">3.1.1.97</ecNumber>
    </recommendedName>
</protein>
<evidence type="ECO:0000256" key="3">
    <source>
        <dbReference type="ARBA" id="ARBA00022737"/>
    </source>
</evidence>
<evidence type="ECO:0000313" key="9">
    <source>
        <dbReference type="EMBL" id="PMD42650.1"/>
    </source>
</evidence>
<proteinExistence type="inferred from homology"/>
<keyword evidence="10" id="KW-1185">Reference proteome</keyword>